<evidence type="ECO:0000313" key="2">
    <source>
        <dbReference type="Proteomes" id="UP000776276"/>
    </source>
</evidence>
<evidence type="ECO:0008006" key="3">
    <source>
        <dbReference type="Google" id="ProtNLM"/>
    </source>
</evidence>
<sequence length="235" mass="24710">MIASRFRAVGWVAGVAAAALSCYLVSLQVASERAQLMSMERKTLGARQDIRQLRTELDTRSRLVQLERWNADVLGLQAPQVSQYAQGEMQLAAYVAPKAAPHVIQASLQARPAAPVVTPAALRPETAPAPAPAPHVTPLPAQRVAPHVVLASASMPSRGLAELQPMIRRATYSPASPARLADLEPLVQKAALVARAAPPGSGVAKLAGQTGPLLGDDLMGDIGRRAALEAKPKGR</sequence>
<dbReference type="EMBL" id="JAHKRT010000003">
    <property type="protein sequence ID" value="MBU3077777.1"/>
    <property type="molecule type" value="Genomic_DNA"/>
</dbReference>
<evidence type="ECO:0000313" key="1">
    <source>
        <dbReference type="EMBL" id="MBU3077777.1"/>
    </source>
</evidence>
<dbReference type="Proteomes" id="UP000776276">
    <property type="component" value="Unassembled WGS sequence"/>
</dbReference>
<comment type="caution">
    <text evidence="1">The sequence shown here is derived from an EMBL/GenBank/DDBJ whole genome shotgun (WGS) entry which is preliminary data.</text>
</comment>
<name>A0ABS6BHJ3_9SPHN</name>
<dbReference type="PROSITE" id="PS51257">
    <property type="entry name" value="PROKAR_LIPOPROTEIN"/>
    <property type="match status" value="1"/>
</dbReference>
<keyword evidence="2" id="KW-1185">Reference proteome</keyword>
<accession>A0ABS6BHJ3</accession>
<reference evidence="1 2" key="1">
    <citation type="submission" date="2021-06" db="EMBL/GenBank/DDBJ databases">
        <title>Sphingomonas sp. XMGL2, whole genome shotgun sequencing project.</title>
        <authorList>
            <person name="Zhao G."/>
            <person name="Shen L."/>
        </authorList>
    </citation>
    <scope>NUCLEOTIDE SEQUENCE [LARGE SCALE GENOMIC DNA]</scope>
    <source>
        <strain evidence="1 2">XMGL2</strain>
    </source>
</reference>
<dbReference type="RefSeq" id="WP_216322788.1">
    <property type="nucleotide sequence ID" value="NZ_JAHKRT010000003.1"/>
</dbReference>
<organism evidence="1 2">
    <name type="scientific">Sphingomonas quercus</name>
    <dbReference type="NCBI Taxonomy" id="2842451"/>
    <lineage>
        <taxon>Bacteria</taxon>
        <taxon>Pseudomonadati</taxon>
        <taxon>Pseudomonadota</taxon>
        <taxon>Alphaproteobacteria</taxon>
        <taxon>Sphingomonadales</taxon>
        <taxon>Sphingomonadaceae</taxon>
        <taxon>Sphingomonas</taxon>
    </lineage>
</organism>
<protein>
    <recommendedName>
        <fullName evidence="3">Cell division protein FtsL</fullName>
    </recommendedName>
</protein>
<gene>
    <name evidence="1" type="ORF">KOF26_07850</name>
</gene>
<proteinExistence type="predicted"/>